<sequence length="689" mass="76994">MTNKPLLLSTLSAALLTLWAPALQAQTTTSANQTVATSVSGVVRDQMDATVRPQDDFYRHAQGGWLKATEIPADRSDWGGFIQARELVQQQLKAIVEKAATDAASAKGSNAQKIGDLYNSFMNTGKLAELGLQPLQADLKAIAGLKDKKQLAALFAQMQQAGVRTPFAAAVEQDARQSSAYLLVLSQAGLGLPNRDYYLKQDDARMTQARAAYLQYVQTLLSQSGDKAAEQHAAQVLELETAIAKAQWSNVENRDPVKVYNKLSINELQKLTPSIQWQTWLKAQHAGVAIKEVQAMQPSYLQGLQQIIGQFSTEVWQAYLTTQLLDAYAPYLTDAYTDAHFAFRGKVLSGIEKNRSREKRGVELTDQMLGEAVGKLYVENHFPAERKARVRKMVDYFLKAFDQSIDTLDWMSEETKKQAKIKLSKISVKVGYPDQWRDYSSLQMKADDLIGNIRRIRAADHAREIAHLGKPVDRSVWHMTPQTVNAYYSPEMNEIVFPAARLQAPLVNPQADDAFNYGALGISIGHEISHAFDDSGSQYDGDGNLRNWWTEQDRQKFEQRTGILVEQYNKYSPVAGYFLNGKLTLGENIADNAGLVMAIKAYHLSLEGKPAPVIDGYSAEQRLFFGLAQARRFKARESRAIMLVKTDPHSPGEFRVNGSLRNTPEFYSAFDVKPGDNMYLPPEQRVKLW</sequence>
<evidence type="ECO:0000313" key="11">
    <source>
        <dbReference type="EMBL" id="MBR7783245.1"/>
    </source>
</evidence>
<dbReference type="GO" id="GO:0005886">
    <property type="term" value="C:plasma membrane"/>
    <property type="evidence" value="ECO:0007669"/>
    <property type="project" value="TreeGrafter"/>
</dbReference>
<dbReference type="InterPro" id="IPR000718">
    <property type="entry name" value="Peptidase_M13"/>
</dbReference>
<dbReference type="InterPro" id="IPR018497">
    <property type="entry name" value="Peptidase_M13_C"/>
</dbReference>
<evidence type="ECO:0000259" key="10">
    <source>
        <dbReference type="Pfam" id="PF05649"/>
    </source>
</evidence>
<evidence type="ECO:0000256" key="3">
    <source>
        <dbReference type="ARBA" id="ARBA00022670"/>
    </source>
</evidence>
<proteinExistence type="inferred from homology"/>
<dbReference type="AlphaFoldDB" id="A0A941DNW8"/>
<evidence type="ECO:0000256" key="2">
    <source>
        <dbReference type="ARBA" id="ARBA00007357"/>
    </source>
</evidence>
<dbReference type="SUPFAM" id="SSF55486">
    <property type="entry name" value="Metalloproteases ('zincins'), catalytic domain"/>
    <property type="match status" value="1"/>
</dbReference>
<dbReference type="GO" id="GO:0004222">
    <property type="term" value="F:metalloendopeptidase activity"/>
    <property type="evidence" value="ECO:0007669"/>
    <property type="project" value="InterPro"/>
</dbReference>
<keyword evidence="6" id="KW-0862">Zinc</keyword>
<evidence type="ECO:0000256" key="8">
    <source>
        <dbReference type="SAM" id="SignalP"/>
    </source>
</evidence>
<keyword evidence="4" id="KW-0479">Metal-binding</keyword>
<dbReference type="Pfam" id="PF05649">
    <property type="entry name" value="Peptidase_M13_N"/>
    <property type="match status" value="1"/>
</dbReference>
<dbReference type="Gene3D" id="1.10.1380.10">
    <property type="entry name" value="Neutral endopeptidase , domain2"/>
    <property type="match status" value="1"/>
</dbReference>
<evidence type="ECO:0000256" key="7">
    <source>
        <dbReference type="ARBA" id="ARBA00023049"/>
    </source>
</evidence>
<keyword evidence="8" id="KW-0732">Signal</keyword>
<accession>A0A941DNW8</accession>
<evidence type="ECO:0000256" key="1">
    <source>
        <dbReference type="ARBA" id="ARBA00001947"/>
    </source>
</evidence>
<feature type="domain" description="Peptidase M13 N-terminal" evidence="10">
    <location>
        <begin position="53"/>
        <end position="433"/>
    </location>
</feature>
<dbReference type="RefSeq" id="WP_212688527.1">
    <property type="nucleotide sequence ID" value="NZ_JAGSPN010000010.1"/>
</dbReference>
<organism evidence="11 12">
    <name type="scientific">Undibacterium luofuense</name>
    <dbReference type="NCBI Taxonomy" id="2828733"/>
    <lineage>
        <taxon>Bacteria</taxon>
        <taxon>Pseudomonadati</taxon>
        <taxon>Pseudomonadota</taxon>
        <taxon>Betaproteobacteria</taxon>
        <taxon>Burkholderiales</taxon>
        <taxon>Oxalobacteraceae</taxon>
        <taxon>Undibacterium</taxon>
    </lineage>
</organism>
<evidence type="ECO:0000256" key="6">
    <source>
        <dbReference type="ARBA" id="ARBA00022833"/>
    </source>
</evidence>
<dbReference type="PANTHER" id="PTHR11733">
    <property type="entry name" value="ZINC METALLOPROTEASE FAMILY M13 NEPRILYSIN-RELATED"/>
    <property type="match status" value="1"/>
</dbReference>
<comment type="cofactor">
    <cofactor evidence="1">
        <name>Zn(2+)</name>
        <dbReference type="ChEBI" id="CHEBI:29105"/>
    </cofactor>
</comment>
<feature type="domain" description="Peptidase M13 C-terminal" evidence="9">
    <location>
        <begin position="485"/>
        <end position="686"/>
    </location>
</feature>
<dbReference type="GO" id="GO:0046872">
    <property type="term" value="F:metal ion binding"/>
    <property type="evidence" value="ECO:0007669"/>
    <property type="project" value="UniProtKB-KW"/>
</dbReference>
<dbReference type="CDD" id="cd08662">
    <property type="entry name" value="M13"/>
    <property type="match status" value="1"/>
</dbReference>
<reference evidence="11" key="1">
    <citation type="submission" date="2021-04" db="EMBL/GenBank/DDBJ databases">
        <title>novel species isolated from subtropical streams in China.</title>
        <authorList>
            <person name="Lu H."/>
        </authorList>
    </citation>
    <scope>NUCLEOTIDE SEQUENCE</scope>
    <source>
        <strain evidence="11">LFS511W</strain>
    </source>
</reference>
<evidence type="ECO:0000259" key="9">
    <source>
        <dbReference type="Pfam" id="PF01431"/>
    </source>
</evidence>
<dbReference type="PRINTS" id="PR00786">
    <property type="entry name" value="NEPRILYSIN"/>
</dbReference>
<keyword evidence="5" id="KW-0378">Hydrolase</keyword>
<keyword evidence="12" id="KW-1185">Reference proteome</keyword>
<dbReference type="GO" id="GO:0016485">
    <property type="term" value="P:protein processing"/>
    <property type="evidence" value="ECO:0007669"/>
    <property type="project" value="TreeGrafter"/>
</dbReference>
<feature type="signal peptide" evidence="8">
    <location>
        <begin position="1"/>
        <end position="25"/>
    </location>
</feature>
<keyword evidence="3" id="KW-0645">Protease</keyword>
<feature type="chain" id="PRO_5036815762" evidence="8">
    <location>
        <begin position="26"/>
        <end position="689"/>
    </location>
</feature>
<evidence type="ECO:0000313" key="12">
    <source>
        <dbReference type="Proteomes" id="UP000680067"/>
    </source>
</evidence>
<dbReference type="InterPro" id="IPR024079">
    <property type="entry name" value="MetalloPept_cat_dom_sf"/>
</dbReference>
<evidence type="ECO:0000256" key="5">
    <source>
        <dbReference type="ARBA" id="ARBA00022801"/>
    </source>
</evidence>
<dbReference type="InterPro" id="IPR008753">
    <property type="entry name" value="Peptidase_M13_N"/>
</dbReference>
<name>A0A941DNW8_9BURK</name>
<dbReference type="Proteomes" id="UP000680067">
    <property type="component" value="Unassembled WGS sequence"/>
</dbReference>
<evidence type="ECO:0000256" key="4">
    <source>
        <dbReference type="ARBA" id="ARBA00022723"/>
    </source>
</evidence>
<dbReference type="InterPro" id="IPR042089">
    <property type="entry name" value="Peptidase_M13_dom_2"/>
</dbReference>
<dbReference type="PANTHER" id="PTHR11733:SF167">
    <property type="entry name" value="FI17812P1-RELATED"/>
    <property type="match status" value="1"/>
</dbReference>
<dbReference type="Pfam" id="PF01431">
    <property type="entry name" value="Peptidase_M13"/>
    <property type="match status" value="1"/>
</dbReference>
<dbReference type="Gene3D" id="3.40.390.10">
    <property type="entry name" value="Collagenase (Catalytic Domain)"/>
    <property type="match status" value="1"/>
</dbReference>
<dbReference type="PROSITE" id="PS51885">
    <property type="entry name" value="NEPRILYSIN"/>
    <property type="match status" value="1"/>
</dbReference>
<comment type="caution">
    <text evidence="11">The sequence shown here is derived from an EMBL/GenBank/DDBJ whole genome shotgun (WGS) entry which is preliminary data.</text>
</comment>
<protein>
    <submittedName>
        <fullName evidence="11">M13 family metallopeptidase</fullName>
    </submittedName>
</protein>
<comment type="similarity">
    <text evidence="2">Belongs to the peptidase M13 family.</text>
</comment>
<dbReference type="EMBL" id="JAGSPN010000010">
    <property type="protein sequence ID" value="MBR7783245.1"/>
    <property type="molecule type" value="Genomic_DNA"/>
</dbReference>
<gene>
    <name evidence="11" type="ORF">KDM89_13915</name>
</gene>
<keyword evidence="7" id="KW-0482">Metalloprotease</keyword>